<evidence type="ECO:0000256" key="3">
    <source>
        <dbReference type="ARBA" id="ARBA00022475"/>
    </source>
</evidence>
<keyword evidence="5 7" id="KW-1133">Transmembrane helix</keyword>
<evidence type="ECO:0000256" key="6">
    <source>
        <dbReference type="ARBA" id="ARBA00023136"/>
    </source>
</evidence>
<feature type="transmembrane region" description="Helical" evidence="7">
    <location>
        <begin position="95"/>
        <end position="119"/>
    </location>
</feature>
<dbReference type="AlphaFoldDB" id="A0A2J6WFG6"/>
<organism evidence="9 10">
    <name type="scientific">Caldisericum exile</name>
    <dbReference type="NCBI Taxonomy" id="693075"/>
    <lineage>
        <taxon>Bacteria</taxon>
        <taxon>Pseudomonadati</taxon>
        <taxon>Caldisericota/Cryosericota group</taxon>
        <taxon>Caldisericota</taxon>
        <taxon>Caldisericia</taxon>
        <taxon>Caldisericales</taxon>
        <taxon>Caldisericaceae</taxon>
        <taxon>Caldisericum</taxon>
    </lineage>
</organism>
<evidence type="ECO:0000256" key="7">
    <source>
        <dbReference type="RuleBase" id="RU363032"/>
    </source>
</evidence>
<comment type="similarity">
    <text evidence="7">Belongs to the binding-protein-dependent transport system permease family.</text>
</comment>
<feature type="transmembrane region" description="Helical" evidence="7">
    <location>
        <begin position="189"/>
        <end position="208"/>
    </location>
</feature>
<evidence type="ECO:0000259" key="8">
    <source>
        <dbReference type="PROSITE" id="PS50928"/>
    </source>
</evidence>
<dbReference type="GO" id="GO:0055085">
    <property type="term" value="P:transmembrane transport"/>
    <property type="evidence" value="ECO:0007669"/>
    <property type="project" value="InterPro"/>
</dbReference>
<dbReference type="Pfam" id="PF00528">
    <property type="entry name" value="BPD_transp_1"/>
    <property type="match status" value="1"/>
</dbReference>
<dbReference type="PANTHER" id="PTHR43163">
    <property type="entry name" value="DIPEPTIDE TRANSPORT SYSTEM PERMEASE PROTEIN DPPB-RELATED"/>
    <property type="match status" value="1"/>
</dbReference>
<keyword evidence="2 7" id="KW-0813">Transport</keyword>
<dbReference type="GO" id="GO:0005886">
    <property type="term" value="C:plasma membrane"/>
    <property type="evidence" value="ECO:0007669"/>
    <property type="project" value="UniProtKB-SubCell"/>
</dbReference>
<sequence length="322" mass="36241">MRNYLIRRVLQMIPLFLGVALVTFAVLSLVGDPFAQMAINPRIKPEDIARLRHAWGFDLPWYLRFFKWFWSMITGNWGVSIFAGGKPVTELVARAIAYTLRFSLASLILAFVVGVPIGIYSALHQYTFFDYFFTFFAFFGMSMPTFWFGFILMMIFGLKLGWLPLGGVMTPGIETAPLFARILDQAKYMVLPVIVLSLFSMGSWMRYARSSMLEVIRQDYVRTARAKGLPERTVIFKHALRNALIPIITLLGLSLPGIISGATITETVFSIPGMGRLTVDAMLSNDYPVAMVCLLLESSLLIVGNLIADLLYAVVDPRIRYS</sequence>
<evidence type="ECO:0000313" key="9">
    <source>
        <dbReference type="EMBL" id="PMP68407.1"/>
    </source>
</evidence>
<gene>
    <name evidence="9" type="ORF">C0189_01400</name>
</gene>
<evidence type="ECO:0000256" key="2">
    <source>
        <dbReference type="ARBA" id="ARBA00022448"/>
    </source>
</evidence>
<keyword evidence="6 7" id="KW-0472">Membrane</keyword>
<feature type="transmembrane region" description="Helical" evidence="7">
    <location>
        <begin position="289"/>
        <end position="315"/>
    </location>
</feature>
<proteinExistence type="inferred from homology"/>
<reference evidence="9 10" key="1">
    <citation type="submission" date="2018-01" db="EMBL/GenBank/DDBJ databases">
        <title>Metagenomic assembled genomes from two thermal pools in the Uzon Caldera, Kamchatka, Russia.</title>
        <authorList>
            <person name="Wilkins L."/>
            <person name="Ettinger C."/>
        </authorList>
    </citation>
    <scope>NUCLEOTIDE SEQUENCE [LARGE SCALE GENOMIC DNA]</scope>
    <source>
        <strain evidence="9">ZAV-07</strain>
    </source>
</reference>
<keyword evidence="3" id="KW-1003">Cell membrane</keyword>
<feature type="transmembrane region" description="Helical" evidence="7">
    <location>
        <begin position="65"/>
        <end position="83"/>
    </location>
</feature>
<dbReference type="Pfam" id="PF19300">
    <property type="entry name" value="BPD_transp_1_N"/>
    <property type="match status" value="1"/>
</dbReference>
<protein>
    <submittedName>
        <fullName evidence="9">Diguanylate cyclase</fullName>
    </submittedName>
</protein>
<dbReference type="PROSITE" id="PS50928">
    <property type="entry name" value="ABC_TM1"/>
    <property type="match status" value="1"/>
</dbReference>
<feature type="transmembrane region" description="Helical" evidence="7">
    <location>
        <begin position="243"/>
        <end position="269"/>
    </location>
</feature>
<name>A0A2J6WFG6_9BACT</name>
<feature type="transmembrane region" description="Helical" evidence="7">
    <location>
        <begin position="162"/>
        <end position="183"/>
    </location>
</feature>
<dbReference type="Gene3D" id="1.10.3720.10">
    <property type="entry name" value="MetI-like"/>
    <property type="match status" value="1"/>
</dbReference>
<accession>A0A2J6WFG6</accession>
<evidence type="ECO:0000256" key="5">
    <source>
        <dbReference type="ARBA" id="ARBA00022989"/>
    </source>
</evidence>
<feature type="transmembrane region" description="Helical" evidence="7">
    <location>
        <begin position="12"/>
        <end position="31"/>
    </location>
</feature>
<dbReference type="InterPro" id="IPR045621">
    <property type="entry name" value="BPD_transp_1_N"/>
</dbReference>
<keyword evidence="4 7" id="KW-0812">Transmembrane</keyword>
<dbReference type="InterPro" id="IPR035906">
    <property type="entry name" value="MetI-like_sf"/>
</dbReference>
<dbReference type="Proteomes" id="UP000237040">
    <property type="component" value="Unassembled WGS sequence"/>
</dbReference>
<dbReference type="EMBL" id="PNIL01000020">
    <property type="protein sequence ID" value="PMP68407.1"/>
    <property type="molecule type" value="Genomic_DNA"/>
</dbReference>
<comment type="subcellular location">
    <subcellularLocation>
        <location evidence="1 7">Cell membrane</location>
        <topology evidence="1 7">Multi-pass membrane protein</topology>
    </subcellularLocation>
</comment>
<dbReference type="CDD" id="cd06261">
    <property type="entry name" value="TM_PBP2"/>
    <property type="match status" value="1"/>
</dbReference>
<evidence type="ECO:0000313" key="10">
    <source>
        <dbReference type="Proteomes" id="UP000237040"/>
    </source>
</evidence>
<dbReference type="SUPFAM" id="SSF161098">
    <property type="entry name" value="MetI-like"/>
    <property type="match status" value="1"/>
</dbReference>
<dbReference type="RefSeq" id="WP_424586752.1">
    <property type="nucleotide sequence ID" value="NZ_JBNARP010000003.1"/>
</dbReference>
<dbReference type="PANTHER" id="PTHR43163:SF6">
    <property type="entry name" value="DIPEPTIDE TRANSPORT SYSTEM PERMEASE PROTEIN DPPB-RELATED"/>
    <property type="match status" value="1"/>
</dbReference>
<evidence type="ECO:0000256" key="4">
    <source>
        <dbReference type="ARBA" id="ARBA00022692"/>
    </source>
</evidence>
<comment type="caution">
    <text evidence="9">The sequence shown here is derived from an EMBL/GenBank/DDBJ whole genome shotgun (WGS) entry which is preliminary data.</text>
</comment>
<feature type="transmembrane region" description="Helical" evidence="7">
    <location>
        <begin position="131"/>
        <end position="155"/>
    </location>
</feature>
<feature type="domain" description="ABC transmembrane type-1" evidence="8">
    <location>
        <begin position="96"/>
        <end position="308"/>
    </location>
</feature>
<dbReference type="InterPro" id="IPR000515">
    <property type="entry name" value="MetI-like"/>
</dbReference>
<evidence type="ECO:0000256" key="1">
    <source>
        <dbReference type="ARBA" id="ARBA00004651"/>
    </source>
</evidence>